<proteinExistence type="predicted"/>
<dbReference type="InterPro" id="IPR050739">
    <property type="entry name" value="MFP"/>
</dbReference>
<keyword evidence="1" id="KW-0175">Coiled coil</keyword>
<keyword evidence="2" id="KW-0472">Membrane</keyword>
<dbReference type="PANTHER" id="PTHR30386:SF24">
    <property type="entry name" value="MULTIDRUG RESISTANCE EFFLUX PUMP"/>
    <property type="match status" value="1"/>
</dbReference>
<dbReference type="SUPFAM" id="SSF111369">
    <property type="entry name" value="HlyD-like secretion proteins"/>
    <property type="match status" value="2"/>
</dbReference>
<reference evidence="3 4" key="1">
    <citation type="submission" date="2017-03" db="EMBL/GenBank/DDBJ databases">
        <title>Lifting the veil on microbial sulfur biogeochemistry in mining wastewaters.</title>
        <authorList>
            <person name="Kantor R.S."/>
            <person name="Colenbrander Nelson T."/>
            <person name="Marshall S."/>
            <person name="Bennett D."/>
            <person name="Apte S."/>
            <person name="Camacho D."/>
            <person name="Thomas B.C."/>
            <person name="Warren L.A."/>
            <person name="Banfield J.F."/>
        </authorList>
    </citation>
    <scope>NUCLEOTIDE SEQUENCE [LARGE SCALE GENOMIC DNA]</scope>
    <source>
        <strain evidence="3">32-68-21</strain>
    </source>
</reference>
<accession>A0A258HI64</accession>
<dbReference type="PANTHER" id="PTHR30386">
    <property type="entry name" value="MEMBRANE FUSION SUBUNIT OF EMRAB-TOLC MULTIDRUG EFFLUX PUMP"/>
    <property type="match status" value="1"/>
</dbReference>
<keyword evidence="2" id="KW-1133">Transmembrane helix</keyword>
<sequence>MALAPGLKKRLPLIVGGVVAIGLIIGGVVWWQNKQRWETTDNAFVQADVTLVSPQIEGYVAEVLVTDNQRVQAGQILVRLDDADARAELAATEANLAALLAAVDNVDARAAQEQAMIASRAAGVAQARAQANLAQAQVNRYTALQRQGWVSEQRIETETAGAQTAAASVAQAQAALVAEQRTAGVLGSTRQQSLAAVDQARSAVEQARINLDRTVIRAPAAGVVGARGVRAGQYVRPGGQLLSLVPLGDTYIVANFKETQLGRLRLGQTVHIEADAFPGVDLTGRIDSFAPATGSEFALIPIENATGNFTKITQRVPVRILVNRAEGGAALRPGLSVEVRVDLKSEGGASFAEAATGQTRLADAGTTSAQ</sequence>
<name>A0A258HI64_9CAUL</name>
<dbReference type="Gene3D" id="2.40.30.170">
    <property type="match status" value="1"/>
</dbReference>
<organism evidence="3 4">
    <name type="scientific">Brevundimonas subvibrioides</name>
    <dbReference type="NCBI Taxonomy" id="74313"/>
    <lineage>
        <taxon>Bacteria</taxon>
        <taxon>Pseudomonadati</taxon>
        <taxon>Pseudomonadota</taxon>
        <taxon>Alphaproteobacteria</taxon>
        <taxon>Caulobacterales</taxon>
        <taxon>Caulobacteraceae</taxon>
        <taxon>Brevundimonas</taxon>
    </lineage>
</organism>
<dbReference type="EMBL" id="NCEQ01000010">
    <property type="protein sequence ID" value="OYX56022.1"/>
    <property type="molecule type" value="Genomic_DNA"/>
</dbReference>
<evidence type="ECO:0000313" key="3">
    <source>
        <dbReference type="EMBL" id="OYX56022.1"/>
    </source>
</evidence>
<evidence type="ECO:0000256" key="2">
    <source>
        <dbReference type="SAM" id="Phobius"/>
    </source>
</evidence>
<keyword evidence="2" id="KW-0812">Transmembrane</keyword>
<dbReference type="GO" id="GO:0055085">
    <property type="term" value="P:transmembrane transport"/>
    <property type="evidence" value="ECO:0007669"/>
    <property type="project" value="InterPro"/>
</dbReference>
<evidence type="ECO:0000256" key="1">
    <source>
        <dbReference type="SAM" id="Coils"/>
    </source>
</evidence>
<gene>
    <name evidence="3" type="ORF">B7Y86_11285</name>
</gene>
<comment type="caution">
    <text evidence="3">The sequence shown here is derived from an EMBL/GenBank/DDBJ whole genome shotgun (WGS) entry which is preliminary data.</text>
</comment>
<dbReference type="Gene3D" id="1.10.287.470">
    <property type="entry name" value="Helix hairpin bin"/>
    <property type="match status" value="1"/>
</dbReference>
<protein>
    <submittedName>
        <fullName evidence="3">Hemolysin secretion protein D</fullName>
    </submittedName>
</protein>
<feature type="transmembrane region" description="Helical" evidence="2">
    <location>
        <begin position="12"/>
        <end position="31"/>
    </location>
</feature>
<dbReference type="PRINTS" id="PR01490">
    <property type="entry name" value="RTXTOXIND"/>
</dbReference>
<dbReference type="Proteomes" id="UP000216147">
    <property type="component" value="Unassembled WGS sequence"/>
</dbReference>
<feature type="coiled-coil region" evidence="1">
    <location>
        <begin position="89"/>
        <end position="144"/>
    </location>
</feature>
<dbReference type="Gene3D" id="2.40.50.100">
    <property type="match status" value="1"/>
</dbReference>
<dbReference type="AlphaFoldDB" id="A0A258HI64"/>
<evidence type="ECO:0000313" key="4">
    <source>
        <dbReference type="Proteomes" id="UP000216147"/>
    </source>
</evidence>